<reference evidence="3" key="1">
    <citation type="submission" date="2021-02" db="EMBL/GenBank/DDBJ databases">
        <authorList>
            <person name="Dougan E. K."/>
            <person name="Rhodes N."/>
            <person name="Thang M."/>
            <person name="Chan C."/>
        </authorList>
    </citation>
    <scope>NUCLEOTIDE SEQUENCE</scope>
</reference>
<gene>
    <name evidence="3" type="ORF">SPIL2461_LOCUS13520</name>
</gene>
<keyword evidence="4" id="KW-1185">Reference proteome</keyword>
<evidence type="ECO:0000256" key="2">
    <source>
        <dbReference type="SAM" id="MobiDB-lite"/>
    </source>
</evidence>
<feature type="compositionally biased region" description="Acidic residues" evidence="2">
    <location>
        <begin position="265"/>
        <end position="274"/>
    </location>
</feature>
<evidence type="ECO:0000313" key="4">
    <source>
        <dbReference type="Proteomes" id="UP000649617"/>
    </source>
</evidence>
<dbReference type="Proteomes" id="UP000649617">
    <property type="component" value="Unassembled WGS sequence"/>
</dbReference>
<feature type="region of interest" description="Disordered" evidence="2">
    <location>
        <begin position="418"/>
        <end position="461"/>
    </location>
</feature>
<comment type="caution">
    <text evidence="3">The sequence shown here is derived from an EMBL/GenBank/DDBJ whole genome shotgun (WGS) entry which is preliminary data.</text>
</comment>
<feature type="coiled-coil region" evidence="1">
    <location>
        <begin position="12"/>
        <end position="39"/>
    </location>
</feature>
<evidence type="ECO:0000313" key="3">
    <source>
        <dbReference type="EMBL" id="CAE7517485.1"/>
    </source>
</evidence>
<proteinExistence type="predicted"/>
<feature type="compositionally biased region" description="Gly residues" evidence="2">
    <location>
        <begin position="430"/>
        <end position="439"/>
    </location>
</feature>
<keyword evidence="1" id="KW-0175">Coiled coil</keyword>
<protein>
    <submittedName>
        <fullName evidence="3">Uncharacterized protein</fullName>
    </submittedName>
</protein>
<feature type="region of interest" description="Disordered" evidence="2">
    <location>
        <begin position="251"/>
        <end position="283"/>
    </location>
</feature>
<sequence length="461" mass="48762">MNSEVSAVRAELSALKVLVLRLEARVAELEARLEGFEVVPPVGESASPVRPTSSAGEPATPASQPAAGGSATATVLSRDIVFSDGSCAASPGAPASAFRTALAQQVGRFLRACLEGGHRKSSGRDLLDLQSRYYIVVREYSGVVHDPPRIFTAFGKVKPLCFRGSVSLWAQQVSFALPAAEASVFAEEDQDADIVFVLAGTVEDTLSQIQRSLATLTEARPAAEASQGSEEEPAFPKANLFTYQAAGAKALPTEPRPRAAGPLDKEEDLDESDESPPLPGDPLSQAVVKMSQILASMHKEKKGDLQSSSTASVEDFMLCQTGPGQEIRQAWTLGGIIDALNNNNPEQAKAIALLALAALDQSAIDSGNWLLASEFSLEGAPPFSAFQRSRVLDPLESKQTKIMDSRWVSILMSRLKERDAFPSSTQGDEPPGGGKGGGGKPEKPPRKPKKGGKTGDKEKGN</sequence>
<dbReference type="AlphaFoldDB" id="A0A812TA38"/>
<organism evidence="3 4">
    <name type="scientific">Symbiodinium pilosum</name>
    <name type="common">Dinoflagellate</name>
    <dbReference type="NCBI Taxonomy" id="2952"/>
    <lineage>
        <taxon>Eukaryota</taxon>
        <taxon>Sar</taxon>
        <taxon>Alveolata</taxon>
        <taxon>Dinophyceae</taxon>
        <taxon>Suessiales</taxon>
        <taxon>Symbiodiniaceae</taxon>
        <taxon>Symbiodinium</taxon>
    </lineage>
</organism>
<name>A0A812TA38_SYMPI</name>
<dbReference type="OrthoDB" id="445953at2759"/>
<accession>A0A812TA38</accession>
<feature type="region of interest" description="Disordered" evidence="2">
    <location>
        <begin position="42"/>
        <end position="69"/>
    </location>
</feature>
<dbReference type="EMBL" id="CAJNIZ010029613">
    <property type="protein sequence ID" value="CAE7517485.1"/>
    <property type="molecule type" value="Genomic_DNA"/>
</dbReference>
<evidence type="ECO:0000256" key="1">
    <source>
        <dbReference type="SAM" id="Coils"/>
    </source>
</evidence>